<name>A0ACB0K9X1_TRIPR</name>
<protein>
    <submittedName>
        <fullName evidence="1">Uncharacterized protein</fullName>
    </submittedName>
</protein>
<evidence type="ECO:0000313" key="1">
    <source>
        <dbReference type="EMBL" id="CAJ2653690.1"/>
    </source>
</evidence>
<accession>A0ACB0K9X1</accession>
<keyword evidence="2" id="KW-1185">Reference proteome</keyword>
<reference evidence="1" key="1">
    <citation type="submission" date="2023-10" db="EMBL/GenBank/DDBJ databases">
        <authorList>
            <person name="Rodriguez Cubillos JULIANA M."/>
            <person name="De Vega J."/>
        </authorList>
    </citation>
    <scope>NUCLEOTIDE SEQUENCE</scope>
</reference>
<organism evidence="1 2">
    <name type="scientific">Trifolium pratense</name>
    <name type="common">Red clover</name>
    <dbReference type="NCBI Taxonomy" id="57577"/>
    <lineage>
        <taxon>Eukaryota</taxon>
        <taxon>Viridiplantae</taxon>
        <taxon>Streptophyta</taxon>
        <taxon>Embryophyta</taxon>
        <taxon>Tracheophyta</taxon>
        <taxon>Spermatophyta</taxon>
        <taxon>Magnoliopsida</taxon>
        <taxon>eudicotyledons</taxon>
        <taxon>Gunneridae</taxon>
        <taxon>Pentapetalae</taxon>
        <taxon>rosids</taxon>
        <taxon>fabids</taxon>
        <taxon>Fabales</taxon>
        <taxon>Fabaceae</taxon>
        <taxon>Papilionoideae</taxon>
        <taxon>50 kb inversion clade</taxon>
        <taxon>NPAAA clade</taxon>
        <taxon>Hologalegina</taxon>
        <taxon>IRL clade</taxon>
        <taxon>Trifolieae</taxon>
        <taxon>Trifolium</taxon>
    </lineage>
</organism>
<evidence type="ECO:0000313" key="2">
    <source>
        <dbReference type="Proteomes" id="UP001177021"/>
    </source>
</evidence>
<proteinExistence type="predicted"/>
<comment type="caution">
    <text evidence="1">The sequence shown here is derived from an EMBL/GenBank/DDBJ whole genome shotgun (WGS) entry which is preliminary data.</text>
</comment>
<dbReference type="Proteomes" id="UP001177021">
    <property type="component" value="Unassembled WGS sequence"/>
</dbReference>
<gene>
    <name evidence="1" type="ORF">MILVUS5_LOCUS20981</name>
</gene>
<sequence>MKMMSTIVCAMLQFHLLFSNYGGAVADAKHVGCIEKERHALLELKASLVLDDTSLLPTWDSKSHDCCAWEGIVCSNQSAHVEMLDLNGYPNGLYPNGKINASLLELQHLKYLNLSYSEFSNSIFPEFFGSLSNLRFLDLRASFDGGRVPNDLSHLSHLQYLDLSRNGFEGTIPHQLGNLSHLQHLDISNNYLLKGTIPHQLGNLSHLQYLDLSFNNLGGTIPHKLGNLSHLQYLDLSDNNLGGTIPHQLGSLSNLQELNLGYNQLNVVGEWLSNLTLLTHLDLSDIHNLNSSHVWLQMIAKLPKKQELKLSHCDLSDLYLHSLSLSLLNFSTSLTILDLSYNTFSSSKIFEWVFNSTSNLTELDLSYNIFKGTIAYNFGNIRNPLERLDLSGNELHGRILESIRDICTLQSLNLNFNNLNEEISTILLKLSGCARYSLQELDLSYNKITGTFPDLSIFTSLITIDLSGNLLSGKVLDGVRFLPSKLESLAFQSNSLEGGIPYSFDNLCSLKSLDLSNNNLSEDLSVILHNMSVGCAKYSLQNLKLDANQITGMIPNMSGFSSLKNLFLSDNLLNGSILKNSTFPCKLEVLYLDSNNMKGVISDSHFDNMSMLMYLDLSHNSLALKFSENWLPPFQLSTIYLSSCILGPSFPKWLHSQKYLQRVDISNSGISDVVPMWFWNQATYTTLVNISYNNIIGTIPNLPIRFSEGCRVNLDSNQFEGSIPPFFQSARYLGLSKNKFSEIRLLLCTNTTINNVLLLDLSKNQLSTQLPDCWSHFKELTFLDLSDNTLFGEVPSSMGSLSKLKILILRNNSLAGKLPISLKNCTNLVMLDLGDNGLSGPIPYWLGQQLQMLSLRRNQLSGSLPPSLCYLTDIQLLDLSENNLSGRIFKCLKNFSAMSHNFSSTRTVGLELYYSRSVYAFDSGSSFDLTAFLMWKGEERLFKNNMLILRSIDLSSNQLTGVIPEEIGSLIELVSLNLSRNNLSGEITSKIGKLTSLDSLDLSKNYLFGPIPPSLSQIDRLAMLNLSDNNLSGRIPIGTQLQSFEASSYEGNVDLCGKPLDKTCPGDEEVVHQKPETHEESNEDDKKPLYLSVTFGFITGFWGLWGSLFLSRNWRNKYVLFLNNIIDTIYVFMVLNATKFQRWLRGLLVIFFPSLTFSFIYCI</sequence>
<dbReference type="EMBL" id="CASHSV030000206">
    <property type="protein sequence ID" value="CAJ2653690.1"/>
    <property type="molecule type" value="Genomic_DNA"/>
</dbReference>